<evidence type="ECO:0000313" key="1">
    <source>
        <dbReference type="EMBL" id="EDQ02060.1"/>
    </source>
</evidence>
<gene>
    <name evidence="1" type="ORF">KT99_19709</name>
</gene>
<comment type="caution">
    <text evidence="1">The sequence shown here is derived from an EMBL/GenBank/DDBJ whole genome shotgun (WGS) entry which is preliminary data.</text>
</comment>
<name>A9D034_9GAMM</name>
<keyword evidence="2" id="KW-1185">Reference proteome</keyword>
<protein>
    <submittedName>
        <fullName evidence="1">Uncharacterized protein</fullName>
    </submittedName>
</protein>
<dbReference type="EMBL" id="ABIC01000005">
    <property type="protein sequence ID" value="EDQ02060.1"/>
    <property type="molecule type" value="Genomic_DNA"/>
</dbReference>
<dbReference type="STRING" id="314608.KT99_19709"/>
<accession>A9D034</accession>
<evidence type="ECO:0000313" key="2">
    <source>
        <dbReference type="Proteomes" id="UP000005839"/>
    </source>
</evidence>
<proteinExistence type="predicted"/>
<dbReference type="Proteomes" id="UP000005839">
    <property type="component" value="Unassembled WGS sequence"/>
</dbReference>
<dbReference type="AlphaFoldDB" id="A9D034"/>
<reference evidence="1 2" key="1">
    <citation type="submission" date="2007-10" db="EMBL/GenBank/DDBJ databases">
        <authorList>
            <person name="Yayanos A."/>
            <person name="Ferriera S."/>
            <person name="Johnson J."/>
            <person name="Kravitz S."/>
            <person name="Halpern A."/>
            <person name="Remington K."/>
            <person name="Beeson K."/>
            <person name="Tran B."/>
            <person name="Rogers Y.-H."/>
            <person name="Friedman R."/>
            <person name="Venter J.C."/>
        </authorList>
    </citation>
    <scope>NUCLEOTIDE SEQUENCE [LARGE SCALE GENOMIC DNA]</scope>
    <source>
        <strain evidence="1 2">KT99</strain>
    </source>
</reference>
<sequence>MTPVTVVPWCGVFAQQAKGASIGAFKSGDQIKQGALATPAGTCERNRITLGEQQVESVEDLVTDSSIDKLFADPLQLHYLFCHKAPIAKANSIMGQNYESIVSDHTESYIIFNLDPLTFTEPRAALIISLA</sequence>
<organism evidence="1 2">
    <name type="scientific">Shewanella benthica KT99</name>
    <dbReference type="NCBI Taxonomy" id="314608"/>
    <lineage>
        <taxon>Bacteria</taxon>
        <taxon>Pseudomonadati</taxon>
        <taxon>Pseudomonadota</taxon>
        <taxon>Gammaproteobacteria</taxon>
        <taxon>Alteromonadales</taxon>
        <taxon>Shewanellaceae</taxon>
        <taxon>Shewanella</taxon>
    </lineage>
</organism>